<keyword evidence="3" id="KW-0732">Signal</keyword>
<evidence type="ECO:0000256" key="1">
    <source>
        <dbReference type="ARBA" id="ARBA00004196"/>
    </source>
</evidence>
<dbReference type="SUPFAM" id="SSF53807">
    <property type="entry name" value="Helical backbone' metal receptor"/>
    <property type="match status" value="1"/>
</dbReference>
<dbReference type="EMBL" id="JBHSXQ010000003">
    <property type="protein sequence ID" value="MFC6906044.1"/>
    <property type="molecule type" value="Genomic_DNA"/>
</dbReference>
<evidence type="ECO:0000313" key="7">
    <source>
        <dbReference type="Proteomes" id="UP001596312"/>
    </source>
</evidence>
<dbReference type="PANTHER" id="PTHR30532">
    <property type="entry name" value="IRON III DICITRATE-BINDING PERIPLASMIC PROTEIN"/>
    <property type="match status" value="1"/>
</dbReference>
<dbReference type="PANTHER" id="PTHR30532:SF1">
    <property type="entry name" value="IRON(3+)-HYDROXAMATE-BINDING PROTEIN FHUD"/>
    <property type="match status" value="1"/>
</dbReference>
<keyword evidence="7" id="KW-1185">Reference proteome</keyword>
<reference evidence="6 7" key="1">
    <citation type="journal article" date="2019" name="Int. J. Syst. Evol. Microbiol.">
        <title>The Global Catalogue of Microorganisms (GCM) 10K type strain sequencing project: providing services to taxonomists for standard genome sequencing and annotation.</title>
        <authorList>
            <consortium name="The Broad Institute Genomics Platform"/>
            <consortium name="The Broad Institute Genome Sequencing Center for Infectious Disease"/>
            <person name="Wu L."/>
            <person name="Ma J."/>
        </authorList>
    </citation>
    <scope>NUCLEOTIDE SEQUENCE [LARGE SCALE GENOMIC DNA]</scope>
    <source>
        <strain evidence="6 7">CGMCC 1.3240</strain>
    </source>
</reference>
<dbReference type="InterPro" id="IPR002491">
    <property type="entry name" value="ABC_transptr_periplasmic_BD"/>
</dbReference>
<dbReference type="RefSeq" id="WP_340604579.1">
    <property type="nucleotide sequence ID" value="NZ_JBBMXV010000003.1"/>
</dbReference>
<organism evidence="6 7">
    <name type="scientific">Halalkalicoccus tibetensis</name>
    <dbReference type="NCBI Taxonomy" id="175632"/>
    <lineage>
        <taxon>Archaea</taxon>
        <taxon>Methanobacteriati</taxon>
        <taxon>Methanobacteriota</taxon>
        <taxon>Stenosarchaea group</taxon>
        <taxon>Halobacteria</taxon>
        <taxon>Halobacteriales</taxon>
        <taxon>Halococcaceae</taxon>
        <taxon>Halalkalicoccus</taxon>
    </lineage>
</organism>
<name>A0ABD5VAT8_9EURY</name>
<dbReference type="PROSITE" id="PS50983">
    <property type="entry name" value="FE_B12_PBP"/>
    <property type="match status" value="1"/>
</dbReference>
<dbReference type="Gene3D" id="3.40.50.1980">
    <property type="entry name" value="Nitrogenase molybdenum iron protein domain"/>
    <property type="match status" value="2"/>
</dbReference>
<evidence type="ECO:0000256" key="3">
    <source>
        <dbReference type="ARBA" id="ARBA00022729"/>
    </source>
</evidence>
<evidence type="ECO:0000256" key="2">
    <source>
        <dbReference type="ARBA" id="ARBA00022448"/>
    </source>
</evidence>
<accession>A0ABD5VAT8</accession>
<comment type="subcellular location">
    <subcellularLocation>
        <location evidence="1">Cell envelope</location>
    </subcellularLocation>
</comment>
<sequence length="394" mass="43547">MADSPQGRHTRRTVLLSGGSAVGLSLAGCIGGSDEEGEDGDEGSGGGDGGEGGGEDEGGEGSYTVSMEPVGEVEFESPPERVVTYFPGYADMCVALGVEDSLIAMAETNRYHTEYYDELDGVSIDTEGVQDVLGESGIDREVFYELDADLHLIDPEWLINNEAFGLDESDVEEIDEAVAPFLGNTIFRRTDEWHDYEYYTLYEAFERVARVYREEERYEAFVEFHDGFVSDVQDRLPEERPNALLVFGDGDEPEQFSPYRLADEGTNKKQFHDLGIEDALAGTGIEGLSTSDRGQIDFETMLEVDPDALLVRGHEDESAEEFEDTVVTFMEGHPVASELTAVEEGRVFRGGPIYQGPIQNLFTTERAARAFFPAEFDEEELFDREELSGIVDGQ</sequence>
<evidence type="ECO:0000259" key="5">
    <source>
        <dbReference type="PROSITE" id="PS50983"/>
    </source>
</evidence>
<dbReference type="InterPro" id="IPR051313">
    <property type="entry name" value="Bact_iron-sidero_bind"/>
</dbReference>
<dbReference type="Pfam" id="PF01497">
    <property type="entry name" value="Peripla_BP_2"/>
    <property type="match status" value="1"/>
</dbReference>
<keyword evidence="2" id="KW-0813">Transport</keyword>
<comment type="caution">
    <text evidence="6">The sequence shown here is derived from an EMBL/GenBank/DDBJ whole genome shotgun (WGS) entry which is preliminary data.</text>
</comment>
<evidence type="ECO:0000256" key="4">
    <source>
        <dbReference type="SAM" id="MobiDB-lite"/>
    </source>
</evidence>
<feature type="region of interest" description="Disordered" evidence="4">
    <location>
        <begin position="27"/>
        <end position="65"/>
    </location>
</feature>
<feature type="compositionally biased region" description="Acidic residues" evidence="4">
    <location>
        <begin position="33"/>
        <end position="42"/>
    </location>
</feature>
<protein>
    <submittedName>
        <fullName evidence="6">ABC transporter substrate-binding protein</fullName>
    </submittedName>
</protein>
<dbReference type="Proteomes" id="UP001596312">
    <property type="component" value="Unassembled WGS sequence"/>
</dbReference>
<gene>
    <name evidence="6" type="ORF">ACFQGH_12665</name>
</gene>
<proteinExistence type="predicted"/>
<evidence type="ECO:0000313" key="6">
    <source>
        <dbReference type="EMBL" id="MFC6906044.1"/>
    </source>
</evidence>
<feature type="compositionally biased region" description="Gly residues" evidence="4">
    <location>
        <begin position="43"/>
        <end position="52"/>
    </location>
</feature>
<feature type="domain" description="Fe/B12 periplasmic-binding" evidence="5">
    <location>
        <begin position="81"/>
        <end position="379"/>
    </location>
</feature>
<dbReference type="AlphaFoldDB" id="A0ABD5VAT8"/>